<dbReference type="RefSeq" id="WP_120748105.1">
    <property type="nucleotide sequence ID" value="NZ_RBAH01000010.1"/>
</dbReference>
<evidence type="ECO:0000256" key="2">
    <source>
        <dbReference type="ARBA" id="ARBA00023015"/>
    </source>
</evidence>
<keyword evidence="3" id="KW-0238">DNA-binding</keyword>
<keyword evidence="8" id="KW-1185">Reference proteome</keyword>
<keyword evidence="5" id="KW-0175">Coiled coil</keyword>
<feature type="coiled-coil region" evidence="5">
    <location>
        <begin position="83"/>
        <end position="117"/>
    </location>
</feature>
<dbReference type="AlphaFoldDB" id="A0A3B0CFV1"/>
<evidence type="ECO:0000256" key="4">
    <source>
        <dbReference type="ARBA" id="ARBA00023163"/>
    </source>
</evidence>
<dbReference type="InterPro" id="IPR009061">
    <property type="entry name" value="DNA-bd_dom_put_sf"/>
</dbReference>
<evidence type="ECO:0000313" key="7">
    <source>
        <dbReference type="EMBL" id="RKN83941.1"/>
    </source>
</evidence>
<dbReference type="OrthoDB" id="9773308at2"/>
<keyword evidence="1" id="KW-0678">Repressor</keyword>
<comment type="caution">
    <text evidence="7">The sequence shown here is derived from an EMBL/GenBank/DDBJ whole genome shotgun (WGS) entry which is preliminary data.</text>
</comment>
<dbReference type="Pfam" id="PF13411">
    <property type="entry name" value="MerR_1"/>
    <property type="match status" value="1"/>
</dbReference>
<dbReference type="InterPro" id="IPR047057">
    <property type="entry name" value="MerR_fam"/>
</dbReference>
<keyword evidence="4" id="KW-0804">Transcription</keyword>
<dbReference type="PANTHER" id="PTHR30204:SF69">
    <property type="entry name" value="MERR-FAMILY TRANSCRIPTIONAL REGULATOR"/>
    <property type="match status" value="1"/>
</dbReference>
<evidence type="ECO:0000256" key="1">
    <source>
        <dbReference type="ARBA" id="ARBA00022491"/>
    </source>
</evidence>
<organism evidence="7 8">
    <name type="scientific">Paenibacillus ginsengarvi</name>
    <dbReference type="NCBI Taxonomy" id="400777"/>
    <lineage>
        <taxon>Bacteria</taxon>
        <taxon>Bacillati</taxon>
        <taxon>Bacillota</taxon>
        <taxon>Bacilli</taxon>
        <taxon>Bacillales</taxon>
        <taxon>Paenibacillaceae</taxon>
        <taxon>Paenibacillus</taxon>
    </lineage>
</organism>
<dbReference type="SUPFAM" id="SSF46955">
    <property type="entry name" value="Putative DNA-binding domain"/>
    <property type="match status" value="1"/>
</dbReference>
<accession>A0A3B0CFV1</accession>
<dbReference type="SMART" id="SM00422">
    <property type="entry name" value="HTH_MERR"/>
    <property type="match status" value="1"/>
</dbReference>
<evidence type="ECO:0000259" key="6">
    <source>
        <dbReference type="PROSITE" id="PS50937"/>
    </source>
</evidence>
<sequence>MKNEITISELARLMHVSVHQIRYFEEKGALTPAYTDSNQYRMYGIDEIYRLAHILLLRRLGIPVNAIQGCTASSSPEQGQHLVQQALLDVRFEIRRLQELEQLMTNILNERQNADHSSNPYNLQRRRATYLTRWMRLEPLAKLTARQLVDQGGSVPNLFEADIHYIEDGPGAMNLYTEAEAPGDYSLPEGEYLSARMLIREESELEPAITQFYDYAATHDYRITAPLIVIERSYLSLFSPDKLHYELLAQLDPAAPAERRDHDDDRADHD</sequence>
<evidence type="ECO:0000313" key="8">
    <source>
        <dbReference type="Proteomes" id="UP000282311"/>
    </source>
</evidence>
<evidence type="ECO:0000256" key="5">
    <source>
        <dbReference type="SAM" id="Coils"/>
    </source>
</evidence>
<dbReference type="GO" id="GO:0003677">
    <property type="term" value="F:DNA binding"/>
    <property type="evidence" value="ECO:0007669"/>
    <property type="project" value="UniProtKB-KW"/>
</dbReference>
<proteinExistence type="predicted"/>
<dbReference type="InterPro" id="IPR000551">
    <property type="entry name" value="MerR-type_HTH_dom"/>
</dbReference>
<name>A0A3B0CFV1_9BACL</name>
<dbReference type="GO" id="GO:0003700">
    <property type="term" value="F:DNA-binding transcription factor activity"/>
    <property type="evidence" value="ECO:0007669"/>
    <property type="project" value="InterPro"/>
</dbReference>
<evidence type="ECO:0000256" key="3">
    <source>
        <dbReference type="ARBA" id="ARBA00023125"/>
    </source>
</evidence>
<dbReference type="PRINTS" id="PR00040">
    <property type="entry name" value="HTHMERR"/>
</dbReference>
<dbReference type="Gene3D" id="1.10.1660.10">
    <property type="match status" value="1"/>
</dbReference>
<keyword evidence="2" id="KW-0805">Transcription regulation</keyword>
<protein>
    <submittedName>
        <fullName evidence="7">MerR family transcriptional regulator</fullName>
    </submittedName>
</protein>
<dbReference type="EMBL" id="RBAH01000010">
    <property type="protein sequence ID" value="RKN83941.1"/>
    <property type="molecule type" value="Genomic_DNA"/>
</dbReference>
<dbReference type="PANTHER" id="PTHR30204">
    <property type="entry name" value="REDOX-CYCLING DRUG-SENSING TRANSCRIPTIONAL ACTIVATOR SOXR"/>
    <property type="match status" value="1"/>
</dbReference>
<gene>
    <name evidence="7" type="ORF">D7M11_15275</name>
</gene>
<reference evidence="7 8" key="1">
    <citation type="journal article" date="2007" name="Int. J. Syst. Evol. Microbiol.">
        <title>Paenibacillus ginsengarvi sp. nov., isolated from soil from ginseng cultivation.</title>
        <authorList>
            <person name="Yoon M.H."/>
            <person name="Ten L.N."/>
            <person name="Im W.T."/>
        </authorList>
    </citation>
    <scope>NUCLEOTIDE SEQUENCE [LARGE SCALE GENOMIC DNA]</scope>
    <source>
        <strain evidence="7 8">KCTC 13059</strain>
    </source>
</reference>
<dbReference type="PROSITE" id="PS50937">
    <property type="entry name" value="HTH_MERR_2"/>
    <property type="match status" value="1"/>
</dbReference>
<feature type="domain" description="HTH merR-type" evidence="6">
    <location>
        <begin position="4"/>
        <end position="73"/>
    </location>
</feature>
<dbReference type="Proteomes" id="UP000282311">
    <property type="component" value="Unassembled WGS sequence"/>
</dbReference>